<dbReference type="SUPFAM" id="SSF51182">
    <property type="entry name" value="RmlC-like cupins"/>
    <property type="match status" value="1"/>
</dbReference>
<protein>
    <recommendedName>
        <fullName evidence="1">Cupin type-2 domain-containing protein</fullName>
    </recommendedName>
</protein>
<dbReference type="AlphaFoldDB" id="A0A0G0I2L6"/>
<dbReference type="CDD" id="cd02223">
    <property type="entry name" value="cupin_Bh2720-like"/>
    <property type="match status" value="1"/>
</dbReference>
<evidence type="ECO:0000313" key="2">
    <source>
        <dbReference type="EMBL" id="KKQ48807.1"/>
    </source>
</evidence>
<gene>
    <name evidence="2" type="ORF">US67_C0023G0005</name>
</gene>
<evidence type="ECO:0000259" key="1">
    <source>
        <dbReference type="Pfam" id="PF07883"/>
    </source>
</evidence>
<dbReference type="PANTHER" id="PTHR43346">
    <property type="entry name" value="LIGAND BINDING DOMAIN PROTEIN, PUTATIVE (AFU_ORTHOLOGUE AFUA_6G14370)-RELATED"/>
    <property type="match status" value="1"/>
</dbReference>
<organism evidence="2 3">
    <name type="scientific">Candidatus Woesebacteria bacterium GW2011_GWD1_38_10</name>
    <dbReference type="NCBI Taxonomy" id="1618592"/>
    <lineage>
        <taxon>Bacteria</taxon>
        <taxon>Candidatus Woeseibacteriota</taxon>
    </lineage>
</organism>
<name>A0A0G0I2L6_9BACT</name>
<dbReference type="PANTHER" id="PTHR43346:SF1">
    <property type="entry name" value="QUERCETIN 2,3-DIOXYGENASE-RELATED"/>
    <property type="match status" value="1"/>
</dbReference>
<dbReference type="InterPro" id="IPR013096">
    <property type="entry name" value="Cupin_2"/>
</dbReference>
<dbReference type="Gene3D" id="2.60.120.10">
    <property type="entry name" value="Jelly Rolls"/>
    <property type="match status" value="1"/>
</dbReference>
<dbReference type="InterPro" id="IPR011051">
    <property type="entry name" value="RmlC_Cupin_sf"/>
</dbReference>
<sequence>MKSAFDYSIFGGSKEVVINMTGYYGNIEDLTVKNSYFRQVLFTGQHTQLVLMSLKSGEDIGKEVHNNVDQFFRFEAGTGKVIIGNEEYEVKDGDVIIVPAGSEHNIINIGSGDLKLYSLYSPPNHPDKTIHKTKEEAVEAEEHEHHA</sequence>
<dbReference type="Pfam" id="PF07883">
    <property type="entry name" value="Cupin_2"/>
    <property type="match status" value="1"/>
</dbReference>
<dbReference type="InterPro" id="IPR052538">
    <property type="entry name" value="Flavonoid_dioxygenase-like"/>
</dbReference>
<feature type="domain" description="Cupin type-2" evidence="1">
    <location>
        <begin position="51"/>
        <end position="119"/>
    </location>
</feature>
<reference evidence="2 3" key="1">
    <citation type="journal article" date="2015" name="Nature">
        <title>rRNA introns, odd ribosomes, and small enigmatic genomes across a large radiation of phyla.</title>
        <authorList>
            <person name="Brown C.T."/>
            <person name="Hug L.A."/>
            <person name="Thomas B.C."/>
            <person name="Sharon I."/>
            <person name="Castelle C.J."/>
            <person name="Singh A."/>
            <person name="Wilkins M.J."/>
            <person name="Williams K.H."/>
            <person name="Banfield J.F."/>
        </authorList>
    </citation>
    <scope>NUCLEOTIDE SEQUENCE [LARGE SCALE GENOMIC DNA]</scope>
</reference>
<dbReference type="InterPro" id="IPR014710">
    <property type="entry name" value="RmlC-like_jellyroll"/>
</dbReference>
<dbReference type="PATRIC" id="fig|1618592.3.peg.446"/>
<dbReference type="Proteomes" id="UP000034366">
    <property type="component" value="Unassembled WGS sequence"/>
</dbReference>
<comment type="caution">
    <text evidence="2">The sequence shown here is derived from an EMBL/GenBank/DDBJ whole genome shotgun (WGS) entry which is preliminary data.</text>
</comment>
<evidence type="ECO:0000313" key="3">
    <source>
        <dbReference type="Proteomes" id="UP000034366"/>
    </source>
</evidence>
<proteinExistence type="predicted"/>
<accession>A0A0G0I2L6</accession>
<dbReference type="EMBL" id="LBTW01000023">
    <property type="protein sequence ID" value="KKQ48807.1"/>
    <property type="molecule type" value="Genomic_DNA"/>
</dbReference>